<feature type="compositionally biased region" description="Low complexity" evidence="1">
    <location>
        <begin position="20"/>
        <end position="29"/>
    </location>
</feature>
<accession>A0A166TA44</accession>
<name>A0A166TA44_COLIC</name>
<reference evidence="2 3" key="1">
    <citation type="submission" date="2015-06" db="EMBL/GenBank/DDBJ databases">
        <title>Survival trade-offs in plant roots during colonization by closely related pathogenic and mutualistic fungi.</title>
        <authorList>
            <person name="Hacquard S."/>
            <person name="Kracher B."/>
            <person name="Hiruma K."/>
            <person name="Weinman A."/>
            <person name="Muench P."/>
            <person name="Garrido Oter R."/>
            <person name="Ver Loren van Themaat E."/>
            <person name="Dallerey J.-F."/>
            <person name="Damm U."/>
            <person name="Henrissat B."/>
            <person name="Lespinet O."/>
            <person name="Thon M."/>
            <person name="Kemen E."/>
            <person name="McHardy A.C."/>
            <person name="Schulze-Lefert P."/>
            <person name="O'Connell R.J."/>
        </authorList>
    </citation>
    <scope>NUCLEOTIDE SEQUENCE [LARGE SCALE GENOMIC DNA]</scope>
    <source>
        <strain evidence="2 3">MAFF 238704</strain>
    </source>
</reference>
<dbReference type="InterPro" id="IPR009784">
    <property type="entry name" value="DUF1349"/>
</dbReference>
<dbReference type="PANTHER" id="PTHR35332">
    <property type="entry name" value="REGULATION OF ENOLASE PROTEIN 1"/>
    <property type="match status" value="1"/>
</dbReference>
<evidence type="ECO:0000256" key="1">
    <source>
        <dbReference type="SAM" id="MobiDB-lite"/>
    </source>
</evidence>
<evidence type="ECO:0000313" key="2">
    <source>
        <dbReference type="EMBL" id="KZL71772.1"/>
    </source>
</evidence>
<dbReference type="Pfam" id="PF07081">
    <property type="entry name" value="DUF1349"/>
    <property type="match status" value="1"/>
</dbReference>
<dbReference type="Proteomes" id="UP000076584">
    <property type="component" value="Unassembled WGS sequence"/>
</dbReference>
<dbReference type="EMBL" id="LFIW01002399">
    <property type="protein sequence ID" value="KZL71772.1"/>
    <property type="molecule type" value="Genomic_DNA"/>
</dbReference>
<sequence length="244" mass="26866">LPRAPNYVILNDDRFTRGHSLSLTSTHTTPVHSRRPTPKMATDNKTAPFTVEAAPGTDIWRKPGHNAWSIPSVHTSSGPLKSFLSVRATFSANWESLYDQSGVLLVPRRASDAAAPNSKWVKTGIELYDGRPHLSTVTCDRYADWGLYPLTTAADASADVKSVTIEVFRDGGVGGKNAWVHRLVLDGDGNVKERVPLRKICWIFADEDEGDWVLDVSPLAARPDKAAKDALKVAFSEFKVQWSQ</sequence>
<comment type="caution">
    <text evidence="2">The sequence shown here is derived from an EMBL/GenBank/DDBJ whole genome shotgun (WGS) entry which is preliminary data.</text>
</comment>
<keyword evidence="3" id="KW-1185">Reference proteome</keyword>
<dbReference type="AlphaFoldDB" id="A0A166TA44"/>
<dbReference type="PANTHER" id="PTHR35332:SF2">
    <property type="entry name" value="REGULATION OF ENOLASE PROTEIN 1"/>
    <property type="match status" value="1"/>
</dbReference>
<proteinExistence type="predicted"/>
<dbReference type="Gene3D" id="2.60.120.200">
    <property type="match status" value="1"/>
</dbReference>
<feature type="non-terminal residue" evidence="2">
    <location>
        <position position="1"/>
    </location>
</feature>
<protein>
    <submittedName>
        <fullName evidence="2">Uncharacterized protein</fullName>
    </submittedName>
</protein>
<evidence type="ECO:0000313" key="3">
    <source>
        <dbReference type="Proteomes" id="UP000076584"/>
    </source>
</evidence>
<organism evidence="2 3">
    <name type="scientific">Colletotrichum incanum</name>
    <name type="common">Soybean anthracnose fungus</name>
    <dbReference type="NCBI Taxonomy" id="1573173"/>
    <lineage>
        <taxon>Eukaryota</taxon>
        <taxon>Fungi</taxon>
        <taxon>Dikarya</taxon>
        <taxon>Ascomycota</taxon>
        <taxon>Pezizomycotina</taxon>
        <taxon>Sordariomycetes</taxon>
        <taxon>Hypocreomycetidae</taxon>
        <taxon>Glomerellales</taxon>
        <taxon>Glomerellaceae</taxon>
        <taxon>Colletotrichum</taxon>
        <taxon>Colletotrichum spaethianum species complex</taxon>
    </lineage>
</organism>
<feature type="region of interest" description="Disordered" evidence="1">
    <location>
        <begin position="20"/>
        <end position="43"/>
    </location>
</feature>
<gene>
    <name evidence="2" type="ORF">CI238_02448</name>
</gene>